<name>A0ABU9VVM4_9CLOT</name>
<dbReference type="EMBL" id="JBCITM010000013">
    <property type="protein sequence ID" value="MEN1761225.1"/>
    <property type="molecule type" value="Genomic_DNA"/>
</dbReference>
<dbReference type="Proteomes" id="UP001407405">
    <property type="component" value="Unassembled WGS sequence"/>
</dbReference>
<dbReference type="RefSeq" id="WP_343186523.1">
    <property type="nucleotide sequence ID" value="NZ_JBCITM010000013.1"/>
</dbReference>
<protein>
    <submittedName>
        <fullName evidence="2">Type II secretion system protein</fullName>
    </submittedName>
</protein>
<comment type="caution">
    <text evidence="2">The sequence shown here is derived from an EMBL/GenBank/DDBJ whole genome shotgun (WGS) entry which is preliminary data.</text>
</comment>
<accession>A0ABU9VVM4</accession>
<keyword evidence="1" id="KW-1133">Transmembrane helix</keyword>
<sequence>MTGRRKRKSLQGFSLLEIIMAVGILSLVSLYLLQIFVTAVRLNHQAADLDESVQLGNSIIQLLDSGLEKERLASQPFFQHAQIKQNGQSTSLTIGYDDKWQPVPHHSEPAIQPVYNLQVTATEQENAGGRLLTVALAVTRQQPYLLQKEDKPVIYQLETQRFLPREGGGQP</sequence>
<keyword evidence="1" id="KW-0472">Membrane</keyword>
<feature type="transmembrane region" description="Helical" evidence="1">
    <location>
        <begin position="12"/>
        <end position="33"/>
    </location>
</feature>
<keyword evidence="3" id="KW-1185">Reference proteome</keyword>
<keyword evidence="1" id="KW-0812">Transmembrane</keyword>
<evidence type="ECO:0000256" key="1">
    <source>
        <dbReference type="SAM" id="Phobius"/>
    </source>
</evidence>
<gene>
    <name evidence="2" type="ORF">AAIG11_12100</name>
</gene>
<dbReference type="InterPro" id="IPR012902">
    <property type="entry name" value="N_methyl_site"/>
</dbReference>
<organism evidence="2 3">
    <name type="scientific">Anoxynatronum sibiricum</name>
    <dbReference type="NCBI Taxonomy" id="210623"/>
    <lineage>
        <taxon>Bacteria</taxon>
        <taxon>Bacillati</taxon>
        <taxon>Bacillota</taxon>
        <taxon>Clostridia</taxon>
        <taxon>Eubacteriales</taxon>
        <taxon>Clostridiaceae</taxon>
        <taxon>Anoxynatronum</taxon>
    </lineage>
</organism>
<reference evidence="2 3" key="1">
    <citation type="submission" date="2024-04" db="EMBL/GenBank/DDBJ databases">
        <title>Genome sequencing and metabolic network reconstruction of aminoacids and betaine degradation by Anoxynatronum sibiricum.</title>
        <authorList>
            <person name="Detkova E.N."/>
            <person name="Boltjanskaja Y.V."/>
            <person name="Mardanov A.V."/>
            <person name="Kevbrin V."/>
        </authorList>
    </citation>
    <scope>NUCLEOTIDE SEQUENCE [LARGE SCALE GENOMIC DNA]</scope>
    <source>
        <strain evidence="2 3">Z-7981</strain>
    </source>
</reference>
<proteinExistence type="predicted"/>
<dbReference type="NCBIfam" id="TIGR02532">
    <property type="entry name" value="IV_pilin_GFxxxE"/>
    <property type="match status" value="1"/>
</dbReference>
<evidence type="ECO:0000313" key="3">
    <source>
        <dbReference type="Proteomes" id="UP001407405"/>
    </source>
</evidence>
<evidence type="ECO:0000313" key="2">
    <source>
        <dbReference type="EMBL" id="MEN1761225.1"/>
    </source>
</evidence>